<dbReference type="PANTHER" id="PTHR35813:SF1">
    <property type="entry name" value="INNER MEMBRANE PROTEIN YBAN"/>
    <property type="match status" value="1"/>
</dbReference>
<dbReference type="AlphaFoldDB" id="A0A917QHG8"/>
<gene>
    <name evidence="2" type="ORF">GCM10011322_43130</name>
</gene>
<evidence type="ECO:0000256" key="1">
    <source>
        <dbReference type="SAM" id="Phobius"/>
    </source>
</evidence>
<evidence type="ECO:0008006" key="4">
    <source>
        <dbReference type="Google" id="ProtNLM"/>
    </source>
</evidence>
<dbReference type="Pfam" id="PF04304">
    <property type="entry name" value="DUF454"/>
    <property type="match status" value="1"/>
</dbReference>
<keyword evidence="1" id="KW-1133">Transmembrane helix</keyword>
<keyword evidence="1" id="KW-0812">Transmembrane</keyword>
<keyword evidence="3" id="KW-1185">Reference proteome</keyword>
<name>A0A917QHG8_9HYPH</name>
<accession>A0A917QHG8</accession>
<protein>
    <recommendedName>
        <fullName evidence="4">DUF454 domain-containing protein</fullName>
    </recommendedName>
</protein>
<dbReference type="GO" id="GO:0005886">
    <property type="term" value="C:plasma membrane"/>
    <property type="evidence" value="ECO:0007669"/>
    <property type="project" value="TreeGrafter"/>
</dbReference>
<feature type="transmembrane region" description="Helical" evidence="1">
    <location>
        <begin position="98"/>
        <end position="115"/>
    </location>
</feature>
<reference evidence="2 3" key="1">
    <citation type="journal article" date="2014" name="Int. J. Syst. Evol. Microbiol.">
        <title>Complete genome sequence of Corynebacterium casei LMG S-19264T (=DSM 44701T), isolated from a smear-ripened cheese.</title>
        <authorList>
            <consortium name="US DOE Joint Genome Institute (JGI-PGF)"/>
            <person name="Walter F."/>
            <person name="Albersmeier A."/>
            <person name="Kalinowski J."/>
            <person name="Ruckert C."/>
        </authorList>
    </citation>
    <scope>NUCLEOTIDE SEQUENCE [LARGE SCALE GENOMIC DNA]</scope>
    <source>
        <strain evidence="2 3">CGMCC 1.9161</strain>
    </source>
</reference>
<proteinExistence type="predicted"/>
<comment type="caution">
    <text evidence="2">The sequence shown here is derived from an EMBL/GenBank/DDBJ whole genome shotgun (WGS) entry which is preliminary data.</text>
</comment>
<dbReference type="InterPro" id="IPR007401">
    <property type="entry name" value="DUF454"/>
</dbReference>
<dbReference type="EMBL" id="BMMF01000015">
    <property type="protein sequence ID" value="GGK51485.1"/>
    <property type="molecule type" value="Genomic_DNA"/>
</dbReference>
<dbReference type="RefSeq" id="WP_244645627.1">
    <property type="nucleotide sequence ID" value="NZ_BMMF01000015.1"/>
</dbReference>
<evidence type="ECO:0000313" key="3">
    <source>
        <dbReference type="Proteomes" id="UP000600449"/>
    </source>
</evidence>
<dbReference type="PANTHER" id="PTHR35813">
    <property type="entry name" value="INNER MEMBRANE PROTEIN YBAN"/>
    <property type="match status" value="1"/>
</dbReference>
<keyword evidence="1" id="KW-0472">Membrane</keyword>
<sequence length="128" mass="13241">MPTGLLLRALGTCTLALAAAGLVLPLLPTTPFVILAAWSFTRTSPALAARLRADPRFGPALRDWQDERAIAPKATRAAFLALGISYAIAVATTRDSTIAVALAALFVALGVFLATRPAPTRSGPSTDA</sequence>
<organism evidence="2 3">
    <name type="scientific">Salinarimonas ramus</name>
    <dbReference type="NCBI Taxonomy" id="690164"/>
    <lineage>
        <taxon>Bacteria</taxon>
        <taxon>Pseudomonadati</taxon>
        <taxon>Pseudomonadota</taxon>
        <taxon>Alphaproteobacteria</taxon>
        <taxon>Hyphomicrobiales</taxon>
        <taxon>Salinarimonadaceae</taxon>
        <taxon>Salinarimonas</taxon>
    </lineage>
</organism>
<dbReference type="PIRSF" id="PIRSF016789">
    <property type="entry name" value="DUF454"/>
    <property type="match status" value="1"/>
</dbReference>
<dbReference type="Proteomes" id="UP000600449">
    <property type="component" value="Unassembled WGS sequence"/>
</dbReference>
<evidence type="ECO:0000313" key="2">
    <source>
        <dbReference type="EMBL" id="GGK51485.1"/>
    </source>
</evidence>